<gene>
    <name evidence="2" type="ORF">BCL67_105151</name>
</gene>
<evidence type="ECO:0000313" key="2">
    <source>
        <dbReference type="EMBL" id="PRZ17605.1"/>
    </source>
</evidence>
<dbReference type="EMBL" id="PVTY01000005">
    <property type="protein sequence ID" value="PRZ17605.1"/>
    <property type="molecule type" value="Genomic_DNA"/>
</dbReference>
<feature type="transmembrane region" description="Helical" evidence="1">
    <location>
        <begin position="76"/>
        <end position="97"/>
    </location>
</feature>
<feature type="transmembrane region" description="Helical" evidence="1">
    <location>
        <begin position="191"/>
        <end position="212"/>
    </location>
</feature>
<keyword evidence="3" id="KW-1185">Reference proteome</keyword>
<dbReference type="Proteomes" id="UP000238217">
    <property type="component" value="Unassembled WGS sequence"/>
</dbReference>
<feature type="transmembrane region" description="Helical" evidence="1">
    <location>
        <begin position="109"/>
        <end position="135"/>
    </location>
</feature>
<feature type="transmembrane region" description="Helical" evidence="1">
    <location>
        <begin position="160"/>
        <end position="184"/>
    </location>
</feature>
<name>A0A2T0YQB9_9MICC</name>
<protein>
    <submittedName>
        <fullName evidence="2">Uncharacterized protein</fullName>
    </submittedName>
</protein>
<reference evidence="2 3" key="1">
    <citation type="submission" date="2018-03" db="EMBL/GenBank/DDBJ databases">
        <title>Comparative analysis of microorganisms from saline springs in Andes Mountain Range, Colombia.</title>
        <authorList>
            <person name="Rubin E."/>
        </authorList>
    </citation>
    <scope>NUCLEOTIDE SEQUENCE [LARGE SCALE GENOMIC DNA]</scope>
    <source>
        <strain evidence="2 3">CG 35</strain>
    </source>
</reference>
<keyword evidence="1" id="KW-0812">Transmembrane</keyword>
<accession>A0A2T0YQB9</accession>
<dbReference type="RefSeq" id="WP_106122490.1">
    <property type="nucleotide sequence ID" value="NZ_PVTY01000005.1"/>
</dbReference>
<dbReference type="OrthoDB" id="3209791at2"/>
<feature type="transmembrane region" description="Helical" evidence="1">
    <location>
        <begin position="42"/>
        <end position="64"/>
    </location>
</feature>
<keyword evidence="1" id="KW-0472">Membrane</keyword>
<evidence type="ECO:0000256" key="1">
    <source>
        <dbReference type="SAM" id="Phobius"/>
    </source>
</evidence>
<feature type="transmembrane region" description="Helical" evidence="1">
    <location>
        <begin position="232"/>
        <end position="251"/>
    </location>
</feature>
<organism evidence="2 3">
    <name type="scientific">Nesterenkonia sandarakina</name>
    <dbReference type="NCBI Taxonomy" id="272918"/>
    <lineage>
        <taxon>Bacteria</taxon>
        <taxon>Bacillati</taxon>
        <taxon>Actinomycetota</taxon>
        <taxon>Actinomycetes</taxon>
        <taxon>Micrococcales</taxon>
        <taxon>Micrococcaceae</taxon>
        <taxon>Nesterenkonia</taxon>
    </lineage>
</organism>
<keyword evidence="1" id="KW-1133">Transmembrane helix</keyword>
<dbReference type="AlphaFoldDB" id="A0A2T0YQB9"/>
<comment type="caution">
    <text evidence="2">The sequence shown here is derived from an EMBL/GenBank/DDBJ whole genome shotgun (WGS) entry which is preliminary data.</text>
</comment>
<sequence length="258" mass="27873">MSNVAVESMAAPAAQEQAATRSSLSRIPAAFKLQFTVPSQMIWVPLVVFFGAWGIAIGIGAWIRHVAGDGDIINTGASQATIWCLAFIAAYSASHTFPFSMALSYSRRVFVLGAFLAFATVSAGFGALFSIAILVERATDGFWAESYAFDLPFVTQNAGVLGAGILAGAVCLAAMMFGFFWSILYRRVSLVVLWVIVLALVALMAVTVMVLTQNDWWPHVWDWLAVQSSYSFAGWVLLLTLALTALNYLVIRRAVPTA</sequence>
<evidence type="ECO:0000313" key="3">
    <source>
        <dbReference type="Proteomes" id="UP000238217"/>
    </source>
</evidence>
<proteinExistence type="predicted"/>